<proteinExistence type="predicted"/>
<evidence type="ECO:0000313" key="2">
    <source>
        <dbReference type="EMBL" id="GFC81428.1"/>
    </source>
</evidence>
<feature type="compositionally biased region" description="Polar residues" evidence="1">
    <location>
        <begin position="12"/>
        <end position="32"/>
    </location>
</feature>
<organism evidence="2">
    <name type="scientific">Tanacetum cinerariifolium</name>
    <name type="common">Dalmatian daisy</name>
    <name type="synonym">Chrysanthemum cinerariifolium</name>
    <dbReference type="NCBI Taxonomy" id="118510"/>
    <lineage>
        <taxon>Eukaryota</taxon>
        <taxon>Viridiplantae</taxon>
        <taxon>Streptophyta</taxon>
        <taxon>Embryophyta</taxon>
        <taxon>Tracheophyta</taxon>
        <taxon>Spermatophyta</taxon>
        <taxon>Magnoliopsida</taxon>
        <taxon>eudicotyledons</taxon>
        <taxon>Gunneridae</taxon>
        <taxon>Pentapetalae</taxon>
        <taxon>asterids</taxon>
        <taxon>campanulids</taxon>
        <taxon>Asterales</taxon>
        <taxon>Asteraceae</taxon>
        <taxon>Asteroideae</taxon>
        <taxon>Anthemideae</taxon>
        <taxon>Anthemidinae</taxon>
        <taxon>Tanacetum</taxon>
    </lineage>
</organism>
<dbReference type="EMBL" id="BKCJ011079733">
    <property type="protein sequence ID" value="GFC81428.1"/>
    <property type="molecule type" value="Genomic_DNA"/>
</dbReference>
<accession>A0A699R7Z8</accession>
<reference evidence="2" key="1">
    <citation type="journal article" date="2019" name="Sci. Rep.">
        <title>Draft genome of Tanacetum cinerariifolium, the natural source of mosquito coil.</title>
        <authorList>
            <person name="Yamashiro T."/>
            <person name="Shiraishi A."/>
            <person name="Satake H."/>
            <person name="Nakayama K."/>
        </authorList>
    </citation>
    <scope>NUCLEOTIDE SEQUENCE</scope>
</reference>
<feature type="non-terminal residue" evidence="2">
    <location>
        <position position="1"/>
    </location>
</feature>
<gene>
    <name evidence="2" type="ORF">Tci_853398</name>
</gene>
<dbReference type="AlphaFoldDB" id="A0A699R7Z8"/>
<name>A0A699R7Z8_TANCI</name>
<comment type="caution">
    <text evidence="2">The sequence shown here is derived from an EMBL/GenBank/DDBJ whole genome shotgun (WGS) entry which is preliminary data.</text>
</comment>
<sequence>PAPECQTMALDQLSSDPTPECQTMTSDQNSSDPAPECQITELNHDSLSLAIQRQAKVTQTNRTVTIVSKPVIQHYLPKKSESAFVKPDHMIASSSSRNSSKNMP</sequence>
<feature type="region of interest" description="Disordered" evidence="1">
    <location>
        <begin position="1"/>
        <end position="37"/>
    </location>
</feature>
<evidence type="ECO:0000256" key="1">
    <source>
        <dbReference type="SAM" id="MobiDB-lite"/>
    </source>
</evidence>
<protein>
    <submittedName>
        <fullName evidence="2">Uncharacterized protein</fullName>
    </submittedName>
</protein>